<proteinExistence type="predicted"/>
<protein>
    <submittedName>
        <fullName evidence="3">Response regulator</fullName>
    </submittedName>
</protein>
<name>A0AA37SEJ0_9GAMM</name>
<evidence type="ECO:0000256" key="1">
    <source>
        <dbReference type="PROSITE-ProRule" id="PRU00169"/>
    </source>
</evidence>
<dbReference type="PROSITE" id="PS50110">
    <property type="entry name" value="RESPONSE_REGULATORY"/>
    <property type="match status" value="1"/>
</dbReference>
<dbReference type="InterPro" id="IPR001789">
    <property type="entry name" value="Sig_transdc_resp-reg_receiver"/>
</dbReference>
<keyword evidence="1" id="KW-0597">Phosphoprotein</keyword>
<dbReference type="EMBL" id="BSNM01000027">
    <property type="protein sequence ID" value="GLQ33653.1"/>
    <property type="molecule type" value="Genomic_DNA"/>
</dbReference>
<dbReference type="GO" id="GO:0000160">
    <property type="term" value="P:phosphorelay signal transduction system"/>
    <property type="evidence" value="ECO:0007669"/>
    <property type="project" value="InterPro"/>
</dbReference>
<dbReference type="InterPro" id="IPR052048">
    <property type="entry name" value="ST_Response_Regulator"/>
</dbReference>
<dbReference type="PANTHER" id="PTHR43228:SF1">
    <property type="entry name" value="TWO-COMPONENT RESPONSE REGULATOR ARR22"/>
    <property type="match status" value="1"/>
</dbReference>
<accession>A0AA37SEJ0</accession>
<dbReference type="Pfam" id="PF00072">
    <property type="entry name" value="Response_reg"/>
    <property type="match status" value="1"/>
</dbReference>
<dbReference type="SMART" id="SM00448">
    <property type="entry name" value="REC"/>
    <property type="match status" value="1"/>
</dbReference>
<evidence type="ECO:0000313" key="4">
    <source>
        <dbReference type="Proteomes" id="UP001161389"/>
    </source>
</evidence>
<dbReference type="AlphaFoldDB" id="A0AA37SEJ0"/>
<dbReference type="RefSeq" id="WP_284384168.1">
    <property type="nucleotide sequence ID" value="NZ_BSNM01000027.1"/>
</dbReference>
<organism evidence="3 4">
    <name type="scientific">Litoribrevibacter albus</name>
    <dbReference type="NCBI Taxonomy" id="1473156"/>
    <lineage>
        <taxon>Bacteria</taxon>
        <taxon>Pseudomonadati</taxon>
        <taxon>Pseudomonadota</taxon>
        <taxon>Gammaproteobacteria</taxon>
        <taxon>Oceanospirillales</taxon>
        <taxon>Oceanospirillaceae</taxon>
        <taxon>Litoribrevibacter</taxon>
    </lineage>
</organism>
<dbReference type="InterPro" id="IPR011006">
    <property type="entry name" value="CheY-like_superfamily"/>
</dbReference>
<reference evidence="3" key="2">
    <citation type="submission" date="2023-01" db="EMBL/GenBank/DDBJ databases">
        <title>Draft genome sequence of Litoribrevibacter albus strain NBRC 110071.</title>
        <authorList>
            <person name="Sun Q."/>
            <person name="Mori K."/>
        </authorList>
    </citation>
    <scope>NUCLEOTIDE SEQUENCE</scope>
    <source>
        <strain evidence="3">NBRC 110071</strain>
    </source>
</reference>
<gene>
    <name evidence="3" type="ORF">GCM10007876_41330</name>
</gene>
<reference evidence="3" key="1">
    <citation type="journal article" date="2014" name="Int. J. Syst. Evol. Microbiol.">
        <title>Complete genome sequence of Corynebacterium casei LMG S-19264T (=DSM 44701T), isolated from a smear-ripened cheese.</title>
        <authorList>
            <consortium name="US DOE Joint Genome Institute (JGI-PGF)"/>
            <person name="Walter F."/>
            <person name="Albersmeier A."/>
            <person name="Kalinowski J."/>
            <person name="Ruckert C."/>
        </authorList>
    </citation>
    <scope>NUCLEOTIDE SEQUENCE</scope>
    <source>
        <strain evidence="3">NBRC 110071</strain>
    </source>
</reference>
<dbReference type="Gene3D" id="3.40.50.2300">
    <property type="match status" value="1"/>
</dbReference>
<dbReference type="SUPFAM" id="SSF52172">
    <property type="entry name" value="CheY-like"/>
    <property type="match status" value="1"/>
</dbReference>
<comment type="caution">
    <text evidence="3">The sequence shown here is derived from an EMBL/GenBank/DDBJ whole genome shotgun (WGS) entry which is preliminary data.</text>
</comment>
<dbReference type="PANTHER" id="PTHR43228">
    <property type="entry name" value="TWO-COMPONENT RESPONSE REGULATOR"/>
    <property type="match status" value="1"/>
</dbReference>
<dbReference type="Proteomes" id="UP001161389">
    <property type="component" value="Unassembled WGS sequence"/>
</dbReference>
<feature type="modified residue" description="4-aspartylphosphate" evidence="1">
    <location>
        <position position="71"/>
    </location>
</feature>
<evidence type="ECO:0000259" key="2">
    <source>
        <dbReference type="PROSITE" id="PS50110"/>
    </source>
</evidence>
<sequence>MPFSRVSFNGKSQSPYHGKTVLVVDDSDISRLMLKAMIEAICGSLVVHEARDGDEAIKMVEKFKPDLITLDEEMPNKNGLDTVPELQKINPGGRIVLITAHKEENVKAKVKELAIEYVAKPITEAKVINLLS</sequence>
<feature type="domain" description="Response regulatory" evidence="2">
    <location>
        <begin position="20"/>
        <end position="132"/>
    </location>
</feature>
<evidence type="ECO:0000313" key="3">
    <source>
        <dbReference type="EMBL" id="GLQ33653.1"/>
    </source>
</evidence>
<keyword evidence="4" id="KW-1185">Reference proteome</keyword>